<dbReference type="AlphaFoldDB" id="A0A391PAS8"/>
<dbReference type="GO" id="GO:0016787">
    <property type="term" value="F:hydrolase activity"/>
    <property type="evidence" value="ECO:0007669"/>
    <property type="project" value="UniProtKB-UniRule"/>
</dbReference>
<evidence type="ECO:0000256" key="1">
    <source>
        <dbReference type="ARBA" id="ARBA00008950"/>
    </source>
</evidence>
<gene>
    <name evidence="6" type="ORF">KGMB01110_11990</name>
</gene>
<accession>A0A391PAS8</accession>
<evidence type="ECO:0000259" key="5">
    <source>
        <dbReference type="Pfam" id="PF12850"/>
    </source>
</evidence>
<evidence type="ECO:0000256" key="2">
    <source>
        <dbReference type="ARBA" id="ARBA00022723"/>
    </source>
</evidence>
<protein>
    <recommendedName>
        <fullName evidence="4">Phosphoesterase</fullName>
        <ecNumber evidence="4">3.1.4.-</ecNumber>
    </recommendedName>
</protein>
<keyword evidence="2 4" id="KW-0479">Metal-binding</keyword>
<dbReference type="EC" id="3.1.4.-" evidence="4"/>
<dbReference type="EMBL" id="BHGK01000001">
    <property type="protein sequence ID" value="GCA66763.1"/>
    <property type="molecule type" value="Genomic_DNA"/>
</dbReference>
<dbReference type="PANTHER" id="PTHR11124">
    <property type="entry name" value="VACUOLAR SORTING PROTEIN VPS29"/>
    <property type="match status" value="1"/>
</dbReference>
<evidence type="ECO:0000256" key="4">
    <source>
        <dbReference type="RuleBase" id="RU362039"/>
    </source>
</evidence>
<dbReference type="InterPro" id="IPR024654">
    <property type="entry name" value="Calcineurin-like_PHP_lpxH"/>
</dbReference>
<dbReference type="GO" id="GO:0046872">
    <property type="term" value="F:metal ion binding"/>
    <property type="evidence" value="ECO:0007669"/>
    <property type="project" value="UniProtKB-KW"/>
</dbReference>
<evidence type="ECO:0000313" key="6">
    <source>
        <dbReference type="EMBL" id="GCA66763.1"/>
    </source>
</evidence>
<dbReference type="Gene3D" id="3.60.21.10">
    <property type="match status" value="1"/>
</dbReference>
<evidence type="ECO:0000256" key="3">
    <source>
        <dbReference type="ARBA" id="ARBA00022801"/>
    </source>
</evidence>
<evidence type="ECO:0000313" key="7">
    <source>
        <dbReference type="Proteomes" id="UP000265643"/>
    </source>
</evidence>
<feature type="domain" description="Calcineurin-like phosphoesterase" evidence="5">
    <location>
        <begin position="4"/>
        <end position="151"/>
    </location>
</feature>
<comment type="cofactor">
    <cofactor evidence="4">
        <name>a divalent metal cation</name>
        <dbReference type="ChEBI" id="CHEBI:60240"/>
    </cofactor>
</comment>
<comment type="similarity">
    <text evidence="1 4">Belongs to the metallophosphoesterase superfamily. YfcE family.</text>
</comment>
<comment type="caution">
    <text evidence="6">The sequence shown here is derived from an EMBL/GenBank/DDBJ whole genome shotgun (WGS) entry which is preliminary data.</text>
</comment>
<keyword evidence="7" id="KW-1185">Reference proteome</keyword>
<dbReference type="SUPFAM" id="SSF56300">
    <property type="entry name" value="Metallo-dependent phosphatases"/>
    <property type="match status" value="1"/>
</dbReference>
<name>A0A391PAS8_9FIRM</name>
<proteinExistence type="inferred from homology"/>
<sequence length="162" mass="18780">MKEMRTLIISDTHGRHEGVDEILEREGEFDMLIHLGDVEGGEIYLDVMFECPKYIVRGNNDFFAPHPYEEEFDLGPHHIMITHGHHYHVSTGPEILKEEALSIGADVVMFGHTHRPYFEQDEDITVLNPGSVSYPRQEGRRGSYMIMEMDEEGDLKFEQKFL</sequence>
<dbReference type="InterPro" id="IPR020935">
    <property type="entry name" value="PdiEstase_YfcE_CS"/>
</dbReference>
<organism evidence="6 7">
    <name type="scientific">Mediterraneibacter butyricigenes</name>
    <dbReference type="NCBI Taxonomy" id="2316025"/>
    <lineage>
        <taxon>Bacteria</taxon>
        <taxon>Bacillati</taxon>
        <taxon>Bacillota</taxon>
        <taxon>Clostridia</taxon>
        <taxon>Lachnospirales</taxon>
        <taxon>Lachnospiraceae</taxon>
        <taxon>Mediterraneibacter</taxon>
    </lineage>
</organism>
<dbReference type="NCBIfam" id="TIGR00040">
    <property type="entry name" value="yfcE"/>
    <property type="match status" value="1"/>
</dbReference>
<keyword evidence="3" id="KW-0378">Hydrolase</keyword>
<dbReference type="Proteomes" id="UP000265643">
    <property type="component" value="Unassembled WGS sequence"/>
</dbReference>
<reference evidence="7" key="1">
    <citation type="submission" date="2018-09" db="EMBL/GenBank/DDBJ databases">
        <title>Draft Genome Sequence of Mediterraneibacter sp. KCTC 15684.</title>
        <authorList>
            <person name="Kim J.S."/>
            <person name="Han K.I."/>
            <person name="Suh M.K."/>
            <person name="Lee K.C."/>
            <person name="Eom M.K."/>
            <person name="Lee J.H."/>
            <person name="Park S.H."/>
            <person name="Kang S.W."/>
            <person name="Park J.E."/>
            <person name="Oh B.S."/>
            <person name="Yu S.Y."/>
            <person name="Choi S.H."/>
            <person name="Lee D.H."/>
            <person name="Yoon H."/>
            <person name="Kim B."/>
            <person name="Yang S.J."/>
            <person name="Lee J.S."/>
        </authorList>
    </citation>
    <scope>NUCLEOTIDE SEQUENCE [LARGE SCALE GENOMIC DNA]</scope>
    <source>
        <strain evidence="7">KCTC 15684</strain>
    </source>
</reference>
<dbReference type="Pfam" id="PF12850">
    <property type="entry name" value="Metallophos_2"/>
    <property type="match status" value="1"/>
</dbReference>
<dbReference type="InterPro" id="IPR029052">
    <property type="entry name" value="Metallo-depent_PP-like"/>
</dbReference>
<dbReference type="PROSITE" id="PS01269">
    <property type="entry name" value="UPF0025"/>
    <property type="match status" value="1"/>
</dbReference>
<dbReference type="InterPro" id="IPR000979">
    <property type="entry name" value="Phosphodiesterase_MJ0936/Vps29"/>
</dbReference>